<dbReference type="EMBL" id="FOUT01000009">
    <property type="protein sequence ID" value="SFN27702.1"/>
    <property type="molecule type" value="Genomic_DNA"/>
</dbReference>
<gene>
    <name evidence="2" type="ORF">SAMN05444143_10982</name>
</gene>
<proteinExistence type="predicted"/>
<feature type="chain" id="PRO_5010322294" evidence="1">
    <location>
        <begin position="23"/>
        <end position="502"/>
    </location>
</feature>
<dbReference type="SUPFAM" id="SSF48452">
    <property type="entry name" value="TPR-like"/>
    <property type="match status" value="1"/>
</dbReference>
<organism evidence="2 3">
    <name type="scientific">Flavobacterium succinicans</name>
    <dbReference type="NCBI Taxonomy" id="29536"/>
    <lineage>
        <taxon>Bacteria</taxon>
        <taxon>Pseudomonadati</taxon>
        <taxon>Bacteroidota</taxon>
        <taxon>Flavobacteriia</taxon>
        <taxon>Flavobacteriales</taxon>
        <taxon>Flavobacteriaceae</taxon>
        <taxon>Flavobacterium</taxon>
    </lineage>
</organism>
<name>A0A1I4XPI0_9FLAO</name>
<reference evidence="3" key="1">
    <citation type="submission" date="2016-10" db="EMBL/GenBank/DDBJ databases">
        <authorList>
            <person name="Varghese N."/>
            <person name="Submissions S."/>
        </authorList>
    </citation>
    <scope>NUCLEOTIDE SEQUENCE [LARGE SCALE GENOMIC DNA]</scope>
    <source>
        <strain evidence="3">DSM 4002</strain>
    </source>
</reference>
<protein>
    <submittedName>
        <fullName evidence="2">Starch-binding associating with outer membrane</fullName>
    </submittedName>
</protein>
<dbReference type="Proteomes" id="UP000182961">
    <property type="component" value="Unassembled WGS sequence"/>
</dbReference>
<evidence type="ECO:0000313" key="2">
    <source>
        <dbReference type="EMBL" id="SFN27702.1"/>
    </source>
</evidence>
<dbReference type="eggNOG" id="COG4198">
    <property type="taxonomic scope" value="Bacteria"/>
</dbReference>
<dbReference type="Pfam" id="PF12771">
    <property type="entry name" value="SusD-like_2"/>
    <property type="match status" value="1"/>
</dbReference>
<dbReference type="Gene3D" id="1.25.40.390">
    <property type="match status" value="1"/>
</dbReference>
<accession>A0A1I4XPI0</accession>
<dbReference type="InterPro" id="IPR041662">
    <property type="entry name" value="SusD-like_2"/>
</dbReference>
<dbReference type="PROSITE" id="PS51257">
    <property type="entry name" value="PROKAR_LIPOPROTEIN"/>
    <property type="match status" value="1"/>
</dbReference>
<feature type="signal peptide" evidence="1">
    <location>
        <begin position="1"/>
        <end position="22"/>
    </location>
</feature>
<evidence type="ECO:0000313" key="3">
    <source>
        <dbReference type="Proteomes" id="UP000182961"/>
    </source>
</evidence>
<sequence>MKNKLIPYIGALLLGVFSLSSCDNGFEDMNENPNAVLKPDPKSMFTLAEVYMNGQDFSHTRTNNLYTSQFVQYFASPGSSGSIYVWSGSLSGAVFGETYGKGLNQTFQLQSVIPQTDDYNNMNQACRIMKAYMFQRLTDAYGEIPYFEAGKGYNGLLFAPKYDTQKVIYDDLLKELDQASDALDASKPFVGNADLFYKGDIAKWKKFANSLLLRVAMRISNVDPALSKQYVEKAVAKGVFTSNADNVVLQHELNPQGVKTNPITSTWAIKEINGGDCNIKYSKTFIDQLKNNNDPRLRILAKLEGSGDNTPAKQQGLDNGALEFPNGGNKKLISDPNTSTVLRTDAPTIIMHNAEVQFLLAEAAQKGWNVNGTTKAFYENGVKSAMQMLTVFGNKVPSVTDAEYDTYIAAHPFDANKALEQIGTQKWISLLFNGYEAFAEYRRTGFPILTPVNHPGSETNGTIPRRLIYDQSELITNAANYREAIKRQGPDLLTTKIWWDKK</sequence>
<dbReference type="InterPro" id="IPR011990">
    <property type="entry name" value="TPR-like_helical_dom_sf"/>
</dbReference>
<dbReference type="AlphaFoldDB" id="A0A1I4XPI0"/>
<keyword evidence="3" id="KW-1185">Reference proteome</keyword>
<keyword evidence="1" id="KW-0732">Signal</keyword>
<dbReference type="RefSeq" id="WP_024981210.1">
    <property type="nucleotide sequence ID" value="NZ_CBCRUM010000006.1"/>
</dbReference>
<evidence type="ECO:0000256" key="1">
    <source>
        <dbReference type="SAM" id="SignalP"/>
    </source>
</evidence>